<dbReference type="InterPro" id="IPR009000">
    <property type="entry name" value="Transl_B-barrel_sf"/>
</dbReference>
<dbReference type="AlphaFoldDB" id="A0A5S6Q1J9"/>
<feature type="region of interest" description="Disordered" evidence="9">
    <location>
        <begin position="234"/>
        <end position="285"/>
    </location>
</feature>
<evidence type="ECO:0000256" key="4">
    <source>
        <dbReference type="ARBA" id="ARBA00022517"/>
    </source>
</evidence>
<evidence type="ECO:0000256" key="9">
    <source>
        <dbReference type="SAM" id="MobiDB-lite"/>
    </source>
</evidence>
<dbReference type="InterPro" id="IPR007504">
    <property type="entry name" value="H/ACA_rnp_Gar1/Naf1"/>
</dbReference>
<dbReference type="Pfam" id="PF04410">
    <property type="entry name" value="Gar1"/>
    <property type="match status" value="1"/>
</dbReference>
<dbReference type="Gene3D" id="2.40.10.230">
    <property type="entry name" value="Probable tRNA pseudouridine synthase domain"/>
    <property type="match status" value="1"/>
</dbReference>
<keyword evidence="4" id="KW-0690">Ribosome biogenesis</keyword>
<proteinExistence type="inferred from homology"/>
<feature type="compositionally biased region" description="Basic residues" evidence="9">
    <location>
        <begin position="258"/>
        <end position="268"/>
    </location>
</feature>
<evidence type="ECO:0000256" key="6">
    <source>
        <dbReference type="ARBA" id="ARBA00022553"/>
    </source>
</evidence>
<dbReference type="GO" id="GO:0005732">
    <property type="term" value="C:sno(s)RNA-containing ribonucleoprotein complex"/>
    <property type="evidence" value="ECO:0007669"/>
    <property type="project" value="InterPro"/>
</dbReference>
<keyword evidence="5" id="KW-0698">rRNA processing</keyword>
<dbReference type="InterPro" id="IPR038664">
    <property type="entry name" value="Gar1/Naf1_Cbf5-bd_sf"/>
</dbReference>
<protein>
    <recommendedName>
        <fullName evidence="3">H/ACA ribonucleoprotein complex non-core subunit NAF1</fullName>
    </recommendedName>
</protein>
<dbReference type="GO" id="GO:0005634">
    <property type="term" value="C:nucleus"/>
    <property type="evidence" value="ECO:0007669"/>
    <property type="project" value="UniProtKB-SubCell"/>
</dbReference>
<dbReference type="GO" id="GO:0001522">
    <property type="term" value="P:pseudouridine synthesis"/>
    <property type="evidence" value="ECO:0007669"/>
    <property type="project" value="InterPro"/>
</dbReference>
<dbReference type="GO" id="GO:0043489">
    <property type="term" value="P:RNA stabilization"/>
    <property type="evidence" value="ECO:0007669"/>
    <property type="project" value="UniProtKB-ARBA"/>
</dbReference>
<name>A0A5S6Q1J9_TRIMR</name>
<feature type="compositionally biased region" description="Acidic residues" evidence="9">
    <location>
        <begin position="236"/>
        <end position="254"/>
    </location>
</feature>
<dbReference type="PANTHER" id="PTHR31633">
    <property type="entry name" value="H/ACA RIBONUCLEOPROTEIN COMPLEX NON-CORE SUBUNIT NAF1"/>
    <property type="match status" value="1"/>
</dbReference>
<dbReference type="InterPro" id="IPR040309">
    <property type="entry name" value="Naf1"/>
</dbReference>
<keyword evidence="8" id="KW-0539">Nucleus</keyword>
<comment type="similarity">
    <text evidence="2">Belongs to the NAF1 family.</text>
</comment>
<evidence type="ECO:0000313" key="11">
    <source>
        <dbReference type="WBParaSite" id="TMUE_0000001115.1"/>
    </source>
</evidence>
<sequence length="374" mass="41014">MVPIVCYSDSDEEEQCGLPLPRIIDGDDIAVRDVLLNIVEAVVSVQPYAGAGDPGYFDSTAYRDNLGEHAFCTSRRRFTSSSSTDGSDSDAIFDDVDKCASTIEPPPDPVPVVPGELSLEIEHLSISVGEEVELLTVGTVESIVDVLVVVKSAPNTPPLNEETLLFAGDRTAVGQIFETFGPVKAPYYSIRFNSVEEIANMGIHVKQTLFYANTSAYSCPVFVNALQEMKGSDASWENDLEPPPEAIDFSDDEEERKHRSRLKAKRKRGPIDKNGKGKAEGKEANYHPGQMDFLCRNGPAAFGGHPHRGYGGFSSNANRPSNIPMVATQPAVPFYPPIRPYVRPRAPPPWHAPTTARPPANPFAPWVRQFNWEQ</sequence>
<evidence type="ECO:0000256" key="1">
    <source>
        <dbReference type="ARBA" id="ARBA00004123"/>
    </source>
</evidence>
<dbReference type="STRING" id="70415.A0A5S6Q1J9"/>
<keyword evidence="6" id="KW-0597">Phosphoprotein</keyword>
<reference evidence="11" key="1">
    <citation type="submission" date="2019-12" db="UniProtKB">
        <authorList>
            <consortium name="WormBaseParasite"/>
        </authorList>
    </citation>
    <scope>IDENTIFICATION</scope>
</reference>
<keyword evidence="10" id="KW-1185">Reference proteome</keyword>
<evidence type="ECO:0000256" key="7">
    <source>
        <dbReference type="ARBA" id="ARBA00022884"/>
    </source>
</evidence>
<dbReference type="WBParaSite" id="TMUE_0000001115.1">
    <property type="protein sequence ID" value="TMUE_0000001115.1"/>
    <property type="gene ID" value="WBGene00297028"/>
</dbReference>
<dbReference type="GO" id="GO:0003723">
    <property type="term" value="F:RNA binding"/>
    <property type="evidence" value="ECO:0007669"/>
    <property type="project" value="UniProtKB-KW"/>
</dbReference>
<comment type="subcellular location">
    <subcellularLocation>
        <location evidence="1">Nucleus</location>
    </subcellularLocation>
</comment>
<dbReference type="GO" id="GO:0000493">
    <property type="term" value="P:box H/ACA snoRNP assembly"/>
    <property type="evidence" value="ECO:0007669"/>
    <property type="project" value="InterPro"/>
</dbReference>
<evidence type="ECO:0000256" key="2">
    <source>
        <dbReference type="ARBA" id="ARBA00009801"/>
    </source>
</evidence>
<evidence type="ECO:0000256" key="3">
    <source>
        <dbReference type="ARBA" id="ARBA00021438"/>
    </source>
</evidence>
<evidence type="ECO:0000313" key="10">
    <source>
        <dbReference type="Proteomes" id="UP000046395"/>
    </source>
</evidence>
<organism evidence="10 11">
    <name type="scientific">Trichuris muris</name>
    <name type="common">Mouse whipworm</name>
    <dbReference type="NCBI Taxonomy" id="70415"/>
    <lineage>
        <taxon>Eukaryota</taxon>
        <taxon>Metazoa</taxon>
        <taxon>Ecdysozoa</taxon>
        <taxon>Nematoda</taxon>
        <taxon>Enoplea</taxon>
        <taxon>Dorylaimia</taxon>
        <taxon>Trichinellida</taxon>
        <taxon>Trichuridae</taxon>
        <taxon>Trichuris</taxon>
    </lineage>
</organism>
<evidence type="ECO:0000256" key="5">
    <source>
        <dbReference type="ARBA" id="ARBA00022552"/>
    </source>
</evidence>
<dbReference type="GO" id="GO:0006364">
    <property type="term" value="P:rRNA processing"/>
    <property type="evidence" value="ECO:0007669"/>
    <property type="project" value="UniProtKB-KW"/>
</dbReference>
<dbReference type="Proteomes" id="UP000046395">
    <property type="component" value="Unassembled WGS sequence"/>
</dbReference>
<evidence type="ECO:0000256" key="8">
    <source>
        <dbReference type="ARBA" id="ARBA00023242"/>
    </source>
</evidence>
<feature type="compositionally biased region" description="Basic and acidic residues" evidence="9">
    <location>
        <begin position="269"/>
        <end position="285"/>
    </location>
</feature>
<dbReference type="PANTHER" id="PTHR31633:SF1">
    <property type="entry name" value="H_ACA RIBONUCLEOPROTEIN COMPLEX NON-CORE SUBUNIT NAF1"/>
    <property type="match status" value="1"/>
</dbReference>
<dbReference type="SUPFAM" id="SSF50447">
    <property type="entry name" value="Translation proteins"/>
    <property type="match status" value="1"/>
</dbReference>
<accession>A0A5S6Q1J9</accession>
<dbReference type="FunFam" id="2.40.10.230:FF:000002">
    <property type="entry name" value="H/ACA ribonucleoprotein complex non-core subunit NAF1"/>
    <property type="match status" value="1"/>
</dbReference>
<keyword evidence="7" id="KW-0694">RNA-binding</keyword>